<name>A0A8X6UPZ3_NEPPI</name>
<comment type="caution">
    <text evidence="1">The sequence shown here is derived from an EMBL/GenBank/DDBJ whole genome shotgun (WGS) entry which is preliminary data.</text>
</comment>
<keyword evidence="2" id="KW-1185">Reference proteome</keyword>
<dbReference type="Proteomes" id="UP000887013">
    <property type="component" value="Unassembled WGS sequence"/>
</dbReference>
<evidence type="ECO:0000313" key="2">
    <source>
        <dbReference type="Proteomes" id="UP000887013"/>
    </source>
</evidence>
<reference evidence="1" key="1">
    <citation type="submission" date="2020-08" db="EMBL/GenBank/DDBJ databases">
        <title>Multicomponent nature underlies the extraordinary mechanical properties of spider dragline silk.</title>
        <authorList>
            <person name="Kono N."/>
            <person name="Nakamura H."/>
            <person name="Mori M."/>
            <person name="Yoshida Y."/>
            <person name="Ohtoshi R."/>
            <person name="Malay A.D."/>
            <person name="Moran D.A.P."/>
            <person name="Tomita M."/>
            <person name="Numata K."/>
            <person name="Arakawa K."/>
        </authorList>
    </citation>
    <scope>NUCLEOTIDE SEQUENCE</scope>
</reference>
<evidence type="ECO:0000313" key="1">
    <source>
        <dbReference type="EMBL" id="GFU38123.1"/>
    </source>
</evidence>
<proteinExistence type="predicted"/>
<dbReference type="AlphaFoldDB" id="A0A8X6UPZ3"/>
<accession>A0A8X6UPZ3</accession>
<protein>
    <submittedName>
        <fullName evidence="1">Uncharacterized protein</fullName>
    </submittedName>
</protein>
<dbReference type="EMBL" id="BMAW01035067">
    <property type="protein sequence ID" value="GFU38123.1"/>
    <property type="molecule type" value="Genomic_DNA"/>
</dbReference>
<gene>
    <name evidence="1" type="ORF">NPIL_148381</name>
</gene>
<feature type="non-terminal residue" evidence="1">
    <location>
        <position position="1"/>
    </location>
</feature>
<organism evidence="1 2">
    <name type="scientific">Nephila pilipes</name>
    <name type="common">Giant wood spider</name>
    <name type="synonym">Nephila maculata</name>
    <dbReference type="NCBI Taxonomy" id="299642"/>
    <lineage>
        <taxon>Eukaryota</taxon>
        <taxon>Metazoa</taxon>
        <taxon>Ecdysozoa</taxon>
        <taxon>Arthropoda</taxon>
        <taxon>Chelicerata</taxon>
        <taxon>Arachnida</taxon>
        <taxon>Araneae</taxon>
        <taxon>Araneomorphae</taxon>
        <taxon>Entelegynae</taxon>
        <taxon>Araneoidea</taxon>
        <taxon>Nephilidae</taxon>
        <taxon>Nephila</taxon>
    </lineage>
</organism>
<sequence length="61" mass="7090">IWKMKRMVNPINASAKRMCFNDDHLDSSSIDYAVPLHHFHLGEDIFAAMTYFATVVQVHLR</sequence>